<keyword evidence="2" id="KW-1185">Reference proteome</keyword>
<sequence length="143" mass="15435">MVLVSICALSSANSYADSIASTLESKKIYVFVQVLVRNSDDQLIAYQETSKITIFDLAKLNQLLDQSSGKIDKSIITLDGKKYDLIKGTSVISPSSSTVVSKNIIANNLEGSSQILVEADHDGYPIIPGDKVTAIWTIIRPAS</sequence>
<dbReference type="EMBL" id="LN890280">
    <property type="protein sequence ID" value="CUR50893.1"/>
    <property type="molecule type" value="Genomic_DNA"/>
</dbReference>
<evidence type="ECO:0000313" key="1">
    <source>
        <dbReference type="EMBL" id="CUR50893.1"/>
    </source>
</evidence>
<dbReference type="KEGG" id="ndv:NDEV_0128"/>
<dbReference type="AlphaFoldDB" id="A0A128A0L0"/>
<name>A0A128A0L0_9ARCH</name>
<dbReference type="Proteomes" id="UP000196239">
    <property type="component" value="Chromosome 1"/>
</dbReference>
<accession>A0A128A0L0</accession>
<gene>
    <name evidence="1" type="ORF">NDEV_0128</name>
</gene>
<protein>
    <submittedName>
        <fullName evidence="1">Uncharacterized protein</fullName>
    </submittedName>
</protein>
<proteinExistence type="predicted"/>
<organism evidence="1 2">
    <name type="scientific">Nitrosotalea devaniterrae</name>
    <dbReference type="NCBI Taxonomy" id="1078905"/>
    <lineage>
        <taxon>Archaea</taxon>
        <taxon>Nitrososphaerota</taxon>
        <taxon>Nitrososphaeria</taxon>
        <taxon>Nitrosotaleales</taxon>
        <taxon>Nitrosotaleaceae</taxon>
        <taxon>Nitrosotalea</taxon>
    </lineage>
</organism>
<reference evidence="2" key="1">
    <citation type="submission" date="2015-10" db="EMBL/GenBank/DDBJ databases">
        <authorList>
            <person name="Lehtovirta-Morley L.E."/>
            <person name="Vieille C."/>
        </authorList>
    </citation>
    <scope>NUCLEOTIDE SEQUENCE [LARGE SCALE GENOMIC DNA]</scope>
</reference>
<evidence type="ECO:0000313" key="2">
    <source>
        <dbReference type="Proteomes" id="UP000196239"/>
    </source>
</evidence>